<evidence type="ECO:0000313" key="8">
    <source>
        <dbReference type="Proteomes" id="UP000297245"/>
    </source>
</evidence>
<proteinExistence type="inferred from homology"/>
<dbReference type="InterPro" id="IPR031818">
    <property type="entry name" value="Hri1"/>
</dbReference>
<dbReference type="Proteomes" id="UP000297245">
    <property type="component" value="Unassembled WGS sequence"/>
</dbReference>
<keyword evidence="8" id="KW-1185">Reference proteome</keyword>
<protein>
    <recommendedName>
        <fullName evidence="4">Protein HRI1</fullName>
    </recommendedName>
</protein>
<evidence type="ECO:0000256" key="5">
    <source>
        <dbReference type="ARBA" id="ARBA00022490"/>
    </source>
</evidence>
<accession>A0A4S8LA20</accession>
<evidence type="ECO:0000256" key="4">
    <source>
        <dbReference type="ARBA" id="ARBA00017063"/>
    </source>
</evidence>
<evidence type="ECO:0000256" key="6">
    <source>
        <dbReference type="ARBA" id="ARBA00023242"/>
    </source>
</evidence>
<dbReference type="InterPro" id="IPR038744">
    <property type="entry name" value="Hri1_N"/>
</dbReference>
<reference evidence="7 8" key="1">
    <citation type="journal article" date="2019" name="Nat. Ecol. Evol.">
        <title>Megaphylogeny resolves global patterns of mushroom evolution.</title>
        <authorList>
            <person name="Varga T."/>
            <person name="Krizsan K."/>
            <person name="Foldi C."/>
            <person name="Dima B."/>
            <person name="Sanchez-Garcia M."/>
            <person name="Sanchez-Ramirez S."/>
            <person name="Szollosi G.J."/>
            <person name="Szarkandi J.G."/>
            <person name="Papp V."/>
            <person name="Albert L."/>
            <person name="Andreopoulos W."/>
            <person name="Angelini C."/>
            <person name="Antonin V."/>
            <person name="Barry K.W."/>
            <person name="Bougher N.L."/>
            <person name="Buchanan P."/>
            <person name="Buyck B."/>
            <person name="Bense V."/>
            <person name="Catcheside P."/>
            <person name="Chovatia M."/>
            <person name="Cooper J."/>
            <person name="Damon W."/>
            <person name="Desjardin D."/>
            <person name="Finy P."/>
            <person name="Geml J."/>
            <person name="Haridas S."/>
            <person name="Hughes K."/>
            <person name="Justo A."/>
            <person name="Karasinski D."/>
            <person name="Kautmanova I."/>
            <person name="Kiss B."/>
            <person name="Kocsube S."/>
            <person name="Kotiranta H."/>
            <person name="LaButti K.M."/>
            <person name="Lechner B.E."/>
            <person name="Liimatainen K."/>
            <person name="Lipzen A."/>
            <person name="Lukacs Z."/>
            <person name="Mihaltcheva S."/>
            <person name="Morgado L.N."/>
            <person name="Niskanen T."/>
            <person name="Noordeloos M.E."/>
            <person name="Ohm R.A."/>
            <person name="Ortiz-Santana B."/>
            <person name="Ovrebo C."/>
            <person name="Racz N."/>
            <person name="Riley R."/>
            <person name="Savchenko A."/>
            <person name="Shiryaev A."/>
            <person name="Soop K."/>
            <person name="Spirin V."/>
            <person name="Szebenyi C."/>
            <person name="Tomsovsky M."/>
            <person name="Tulloss R.E."/>
            <person name="Uehling J."/>
            <person name="Grigoriev I.V."/>
            <person name="Vagvolgyi C."/>
            <person name="Papp T."/>
            <person name="Martin F.M."/>
            <person name="Miettinen O."/>
            <person name="Hibbett D.S."/>
            <person name="Nagy L.G."/>
        </authorList>
    </citation>
    <scope>NUCLEOTIDE SEQUENCE [LARGE SCALE GENOMIC DNA]</scope>
    <source>
        <strain evidence="7 8">CBS 962.96</strain>
    </source>
</reference>
<comment type="similarity">
    <text evidence="3">Belongs to the HRI1 family.</text>
</comment>
<dbReference type="GO" id="GO:0005634">
    <property type="term" value="C:nucleus"/>
    <property type="evidence" value="ECO:0007669"/>
    <property type="project" value="UniProtKB-SubCell"/>
</dbReference>
<sequence length="207" mass="23433">MPFSISLRQSIRWIPGSKNEPTDTIVLTGLQTGFFIDVRFLKGTNELDWAFAGYRENIDGGVKTKFTHLIDARTENASEIDDCGTNVLQADGTTLETGEMVNPETGIKTPYEEVWQDIECADSQGLLLRNSAGTEWYGQVGDWQLAVGRSNGNFWAWQACREKSEWKVKNCTRTANFKLLPKESEDWKAGTVIAWEDQEWNILEVTE</sequence>
<dbReference type="Gene3D" id="2.40.128.320">
    <property type="entry name" value="Protein HRI1, N-terminal domain"/>
    <property type="match status" value="1"/>
</dbReference>
<comment type="subcellular location">
    <subcellularLocation>
        <location evidence="2">Cytoplasm</location>
    </subcellularLocation>
    <subcellularLocation>
        <location evidence="1">Nucleus</location>
    </subcellularLocation>
</comment>
<name>A0A4S8LA20_DENBC</name>
<dbReference type="EMBL" id="ML179536">
    <property type="protein sequence ID" value="THU85642.1"/>
    <property type="molecule type" value="Genomic_DNA"/>
</dbReference>
<dbReference type="CDD" id="cd11692">
    <property type="entry name" value="HRI1_N_like"/>
    <property type="match status" value="1"/>
</dbReference>
<dbReference type="InterPro" id="IPR043047">
    <property type="entry name" value="Hri1_N_sf"/>
</dbReference>
<keyword evidence="6" id="KW-0539">Nucleus</keyword>
<dbReference type="AlphaFoldDB" id="A0A4S8LA20"/>
<evidence type="ECO:0000256" key="2">
    <source>
        <dbReference type="ARBA" id="ARBA00004496"/>
    </source>
</evidence>
<keyword evidence="5" id="KW-0963">Cytoplasm</keyword>
<organism evidence="7 8">
    <name type="scientific">Dendrothele bispora (strain CBS 962.96)</name>
    <dbReference type="NCBI Taxonomy" id="1314807"/>
    <lineage>
        <taxon>Eukaryota</taxon>
        <taxon>Fungi</taxon>
        <taxon>Dikarya</taxon>
        <taxon>Basidiomycota</taxon>
        <taxon>Agaricomycotina</taxon>
        <taxon>Agaricomycetes</taxon>
        <taxon>Agaricomycetidae</taxon>
        <taxon>Agaricales</taxon>
        <taxon>Agaricales incertae sedis</taxon>
        <taxon>Dendrothele</taxon>
    </lineage>
</organism>
<evidence type="ECO:0000256" key="1">
    <source>
        <dbReference type="ARBA" id="ARBA00004123"/>
    </source>
</evidence>
<gene>
    <name evidence="7" type="ORF">K435DRAFT_764012</name>
</gene>
<dbReference type="GO" id="GO:0005737">
    <property type="term" value="C:cytoplasm"/>
    <property type="evidence" value="ECO:0007669"/>
    <property type="project" value="UniProtKB-SubCell"/>
</dbReference>
<dbReference type="Pfam" id="PF16815">
    <property type="entry name" value="HRI1"/>
    <property type="match status" value="1"/>
</dbReference>
<evidence type="ECO:0000313" key="7">
    <source>
        <dbReference type="EMBL" id="THU85642.1"/>
    </source>
</evidence>
<dbReference type="OrthoDB" id="4045395at2759"/>
<evidence type="ECO:0000256" key="3">
    <source>
        <dbReference type="ARBA" id="ARBA00005229"/>
    </source>
</evidence>